<protein>
    <submittedName>
        <fullName evidence="2">Uncharacterized protein</fullName>
    </submittedName>
</protein>
<dbReference type="AlphaFoldDB" id="A0A1V4KTM5"/>
<dbReference type="Proteomes" id="UP000190648">
    <property type="component" value="Unassembled WGS sequence"/>
</dbReference>
<reference evidence="2 3" key="1">
    <citation type="submission" date="2016-02" db="EMBL/GenBank/DDBJ databases">
        <title>Band-tailed pigeon sequencing and assembly.</title>
        <authorList>
            <person name="Soares A.E."/>
            <person name="Novak B.J."/>
            <person name="Rice E.S."/>
            <person name="O'Connell B."/>
            <person name="Chang D."/>
            <person name="Weber S."/>
            <person name="Shapiro B."/>
        </authorList>
    </citation>
    <scope>NUCLEOTIDE SEQUENCE [LARGE SCALE GENOMIC DNA]</scope>
    <source>
        <strain evidence="2">BTP2013</strain>
        <tissue evidence="2">Blood</tissue>
    </source>
</reference>
<feature type="compositionally biased region" description="Polar residues" evidence="1">
    <location>
        <begin position="88"/>
        <end position="98"/>
    </location>
</feature>
<gene>
    <name evidence="2" type="ORF">AV530_001136</name>
</gene>
<evidence type="ECO:0000313" key="2">
    <source>
        <dbReference type="EMBL" id="OPJ87726.1"/>
    </source>
</evidence>
<organism evidence="2 3">
    <name type="scientific">Patagioenas fasciata monilis</name>
    <dbReference type="NCBI Taxonomy" id="372326"/>
    <lineage>
        <taxon>Eukaryota</taxon>
        <taxon>Metazoa</taxon>
        <taxon>Chordata</taxon>
        <taxon>Craniata</taxon>
        <taxon>Vertebrata</taxon>
        <taxon>Euteleostomi</taxon>
        <taxon>Archelosauria</taxon>
        <taxon>Archosauria</taxon>
        <taxon>Dinosauria</taxon>
        <taxon>Saurischia</taxon>
        <taxon>Theropoda</taxon>
        <taxon>Coelurosauria</taxon>
        <taxon>Aves</taxon>
        <taxon>Neognathae</taxon>
        <taxon>Neoaves</taxon>
        <taxon>Columbimorphae</taxon>
        <taxon>Columbiformes</taxon>
        <taxon>Columbidae</taxon>
        <taxon>Patagioenas</taxon>
    </lineage>
</organism>
<dbReference type="EMBL" id="LSYS01001700">
    <property type="protein sequence ID" value="OPJ87726.1"/>
    <property type="molecule type" value="Genomic_DNA"/>
</dbReference>
<name>A0A1V4KTM5_PATFA</name>
<feature type="region of interest" description="Disordered" evidence="1">
    <location>
        <begin position="79"/>
        <end position="98"/>
    </location>
</feature>
<proteinExistence type="predicted"/>
<comment type="caution">
    <text evidence="2">The sequence shown here is derived from an EMBL/GenBank/DDBJ whole genome shotgun (WGS) entry which is preliminary data.</text>
</comment>
<keyword evidence="3" id="KW-1185">Reference proteome</keyword>
<sequence>MDDITVDIGQKNNLNFVTFERALQADHISSFQSLLMSDLESCFVVNFCVLFCSRKKSCLSPAPRSAAAAGDAAPHVGLSGGTAAPQLPNISQKDVSQD</sequence>
<evidence type="ECO:0000313" key="3">
    <source>
        <dbReference type="Proteomes" id="UP000190648"/>
    </source>
</evidence>
<evidence type="ECO:0000256" key="1">
    <source>
        <dbReference type="SAM" id="MobiDB-lite"/>
    </source>
</evidence>
<accession>A0A1V4KTM5</accession>